<dbReference type="Proteomes" id="UP000499080">
    <property type="component" value="Unassembled WGS sequence"/>
</dbReference>
<proteinExistence type="predicted"/>
<accession>A0A4Y2CEX5</accession>
<gene>
    <name evidence="1" type="ORF">AVEN_269833_1</name>
</gene>
<evidence type="ECO:0000313" key="1">
    <source>
        <dbReference type="EMBL" id="GBM02903.1"/>
    </source>
</evidence>
<sequence>MVPTQSHQSAGGPWKRETKLATTMLAAAGFKFHAKVESSSLHGNRSRVRGFRGESCRIEIRHEAISLCGFSKKGGATDWKPDNGDDCDRFGIFRLDYYFHGAL</sequence>
<dbReference type="EMBL" id="BGPR01000185">
    <property type="protein sequence ID" value="GBM02903.1"/>
    <property type="molecule type" value="Genomic_DNA"/>
</dbReference>
<reference evidence="1 2" key="1">
    <citation type="journal article" date="2019" name="Sci. Rep.">
        <title>Orb-weaving spider Araneus ventricosus genome elucidates the spidroin gene catalogue.</title>
        <authorList>
            <person name="Kono N."/>
            <person name="Nakamura H."/>
            <person name="Ohtoshi R."/>
            <person name="Moran D.A.P."/>
            <person name="Shinohara A."/>
            <person name="Yoshida Y."/>
            <person name="Fujiwara M."/>
            <person name="Mori M."/>
            <person name="Tomita M."/>
            <person name="Arakawa K."/>
        </authorList>
    </citation>
    <scope>NUCLEOTIDE SEQUENCE [LARGE SCALE GENOMIC DNA]</scope>
</reference>
<keyword evidence="2" id="KW-1185">Reference proteome</keyword>
<protein>
    <submittedName>
        <fullName evidence="1">Uncharacterized protein</fullName>
    </submittedName>
</protein>
<organism evidence="1 2">
    <name type="scientific">Araneus ventricosus</name>
    <name type="common">Orbweaver spider</name>
    <name type="synonym">Epeira ventricosa</name>
    <dbReference type="NCBI Taxonomy" id="182803"/>
    <lineage>
        <taxon>Eukaryota</taxon>
        <taxon>Metazoa</taxon>
        <taxon>Ecdysozoa</taxon>
        <taxon>Arthropoda</taxon>
        <taxon>Chelicerata</taxon>
        <taxon>Arachnida</taxon>
        <taxon>Araneae</taxon>
        <taxon>Araneomorphae</taxon>
        <taxon>Entelegynae</taxon>
        <taxon>Araneoidea</taxon>
        <taxon>Araneidae</taxon>
        <taxon>Araneus</taxon>
    </lineage>
</organism>
<name>A0A4Y2CEX5_ARAVE</name>
<evidence type="ECO:0000313" key="2">
    <source>
        <dbReference type="Proteomes" id="UP000499080"/>
    </source>
</evidence>
<comment type="caution">
    <text evidence="1">The sequence shown here is derived from an EMBL/GenBank/DDBJ whole genome shotgun (WGS) entry which is preliminary data.</text>
</comment>
<dbReference type="AlphaFoldDB" id="A0A4Y2CEX5"/>